<dbReference type="AlphaFoldDB" id="A0A0B8NLN2"/>
<dbReference type="RefSeq" id="WP_033091104.1">
    <property type="nucleotide sequence ID" value="NZ_AP017900.1"/>
</dbReference>
<dbReference type="InterPro" id="IPR051169">
    <property type="entry name" value="NADH-Q_oxidoreductase"/>
</dbReference>
<dbReference type="InterPro" id="IPR036188">
    <property type="entry name" value="FAD/NAD-bd_sf"/>
</dbReference>
<proteinExistence type="inferred from homology"/>
<dbReference type="EC" id="1.6.99.3" evidence="7"/>
<dbReference type="GO" id="GO:0003955">
    <property type="term" value="F:NAD(P)H dehydrogenase (quinone) activity"/>
    <property type="evidence" value="ECO:0007669"/>
    <property type="project" value="TreeGrafter"/>
</dbReference>
<protein>
    <submittedName>
        <fullName evidence="7">NADH dehydrogenase</fullName>
        <ecNumber evidence="7">1.6.99.3</ecNumber>
    </submittedName>
    <submittedName>
        <fullName evidence="8">Oxidoreductase</fullName>
    </submittedName>
</protein>
<dbReference type="InterPro" id="IPR023753">
    <property type="entry name" value="FAD/NAD-binding_dom"/>
</dbReference>
<evidence type="ECO:0000313" key="10">
    <source>
        <dbReference type="Proteomes" id="UP000180166"/>
    </source>
</evidence>
<reference evidence="7 10" key="3">
    <citation type="submission" date="2016-10" db="EMBL/GenBank/DDBJ databases">
        <title>Genome sequence of Nocardia seriolae strain EM150506, isolated from Anguila japonica.</title>
        <authorList>
            <person name="Han H.-J."/>
        </authorList>
    </citation>
    <scope>NUCLEOTIDE SEQUENCE [LARGE SCALE GENOMIC DNA]</scope>
    <source>
        <strain evidence="7 10">EM150506</strain>
    </source>
</reference>
<keyword evidence="3" id="KW-0285">Flavoprotein</keyword>
<evidence type="ECO:0000256" key="4">
    <source>
        <dbReference type="ARBA" id="ARBA00022827"/>
    </source>
</evidence>
<dbReference type="GO" id="GO:0019646">
    <property type="term" value="P:aerobic electron transport chain"/>
    <property type="evidence" value="ECO:0007669"/>
    <property type="project" value="TreeGrafter"/>
</dbReference>
<evidence type="ECO:0000256" key="3">
    <source>
        <dbReference type="ARBA" id="ARBA00022630"/>
    </source>
</evidence>
<dbReference type="EMBL" id="BBYQ01000177">
    <property type="protein sequence ID" value="GAP32743.1"/>
    <property type="molecule type" value="Genomic_DNA"/>
</dbReference>
<evidence type="ECO:0000313" key="9">
    <source>
        <dbReference type="Proteomes" id="UP000037179"/>
    </source>
</evidence>
<keyword evidence="5 7" id="KW-0560">Oxidoreductase</keyword>
<evidence type="ECO:0000313" key="8">
    <source>
        <dbReference type="EMBL" id="GAP32743.1"/>
    </source>
</evidence>
<dbReference type="SUPFAM" id="SSF51905">
    <property type="entry name" value="FAD/NAD(P)-binding domain"/>
    <property type="match status" value="1"/>
</dbReference>
<dbReference type="Gene3D" id="3.50.50.100">
    <property type="match status" value="1"/>
</dbReference>
<accession>A0A0B8NLN2</accession>
<dbReference type="PRINTS" id="PR00469">
    <property type="entry name" value="PNDRDTASEII"/>
</dbReference>
<name>A0A0B8NLN2_9NOCA</name>
<organism evidence="7 10">
    <name type="scientific">Nocardia seriolae</name>
    <dbReference type="NCBI Taxonomy" id="37332"/>
    <lineage>
        <taxon>Bacteria</taxon>
        <taxon>Bacillati</taxon>
        <taxon>Actinomycetota</taxon>
        <taxon>Actinomycetes</taxon>
        <taxon>Mycobacteriales</taxon>
        <taxon>Nocardiaceae</taxon>
        <taxon>Nocardia</taxon>
    </lineage>
</organism>
<comment type="cofactor">
    <cofactor evidence="1">
        <name>FAD</name>
        <dbReference type="ChEBI" id="CHEBI:57692"/>
    </cofactor>
</comment>
<dbReference type="PANTHER" id="PTHR42913">
    <property type="entry name" value="APOPTOSIS-INDUCING FACTOR 1"/>
    <property type="match status" value="1"/>
</dbReference>
<evidence type="ECO:0000256" key="1">
    <source>
        <dbReference type="ARBA" id="ARBA00001974"/>
    </source>
</evidence>
<dbReference type="PANTHER" id="PTHR42913:SF3">
    <property type="entry name" value="64 KDA MITOCHONDRIAL NADH DEHYDROGENASE (EUROFUNG)"/>
    <property type="match status" value="1"/>
</dbReference>
<dbReference type="Proteomes" id="UP000180166">
    <property type="component" value="Chromosome"/>
</dbReference>
<comment type="similarity">
    <text evidence="2">Belongs to the NADH dehydrogenase family.</text>
</comment>
<feature type="domain" description="FAD/NAD(P)-binding" evidence="6">
    <location>
        <begin position="6"/>
        <end position="275"/>
    </location>
</feature>
<evidence type="ECO:0000313" key="7">
    <source>
        <dbReference type="EMBL" id="APA94365.1"/>
    </source>
</evidence>
<dbReference type="Proteomes" id="UP000037179">
    <property type="component" value="Unassembled WGS sequence"/>
</dbReference>
<dbReference type="Pfam" id="PF07992">
    <property type="entry name" value="Pyr_redox_2"/>
    <property type="match status" value="1"/>
</dbReference>
<keyword evidence="4" id="KW-0274">FAD</keyword>
<gene>
    <name evidence="7" type="ORF">NS506_00281</name>
    <name evidence="8" type="ORF">NSK11_contig00177-0007</name>
</gene>
<reference evidence="8 9" key="2">
    <citation type="journal article" date="2016" name="Genome Announc.">
        <title>Draft Genome Sequence of Erythromycin- and Oxytetracycline-Sensitive Nocardia seriolae Strain U-1 (NBRC 110359).</title>
        <authorList>
            <person name="Imajoh M."/>
            <person name="Sukeda M."/>
            <person name="Shimizu M."/>
            <person name="Yamane J."/>
            <person name="Ohnishi K."/>
            <person name="Oshima S."/>
        </authorList>
    </citation>
    <scope>NUCLEOTIDE SEQUENCE [LARGE SCALE GENOMIC DNA]</scope>
    <source>
        <strain evidence="8 9">U-1</strain>
    </source>
</reference>
<dbReference type="KEGG" id="nsr:NS506_00281"/>
<dbReference type="GeneID" id="93371826"/>
<dbReference type="EMBL" id="CP017839">
    <property type="protein sequence ID" value="APA94365.1"/>
    <property type="molecule type" value="Genomic_DNA"/>
</dbReference>
<evidence type="ECO:0000256" key="2">
    <source>
        <dbReference type="ARBA" id="ARBA00005272"/>
    </source>
</evidence>
<dbReference type="OrthoDB" id="9784880at2"/>
<evidence type="ECO:0000259" key="6">
    <source>
        <dbReference type="Pfam" id="PF07992"/>
    </source>
</evidence>
<keyword evidence="9" id="KW-1185">Reference proteome</keyword>
<sequence>MTGQQRIVVLGAGYAGLSAARQVAKDKGARVTVVDARAEFVDRVRLHQALAGQRVPRADLRKMLAGKGIEFVQAHVERIDAANRRVELAGGQALGYDTLVYALGSAGDRSAVPGASEFAHSVAVPEDIRAMPQLSGRIAVVGGGATGIEVASELAESRPDLVVTLVSADEPGGWLAPKAHNHIRAVLDRLGVRVRTDAKVAAVTAEGLELIDGDRIPAETVLWTTGFKVPQVAARSGIAVDGRGRILVDDELRSRSNPGIYAIGDAAVIAGPDGRDLRMACATAIPAGQYAATAIAARLHGKEPAERKYRYVFQCISLGRRDGVIQFVHADDSPARMVLTGRTAAWFKEQIVRMVAKVAQD</sequence>
<reference evidence="9" key="1">
    <citation type="submission" date="2015-07" db="EMBL/GenBank/DDBJ databases">
        <title>Nocardia seriolae U-1 whole genome shotgun sequence.</title>
        <authorList>
            <person name="Imajoh M."/>
            <person name="Fukumoto Y."/>
            <person name="Sukeda M."/>
            <person name="Yamane J."/>
            <person name="Yamasaki K."/>
            <person name="Shimizu M."/>
            <person name="Ohnishi K."/>
            <person name="Oshima S."/>
        </authorList>
    </citation>
    <scope>NUCLEOTIDE SEQUENCE [LARGE SCALE GENOMIC DNA]</scope>
    <source>
        <strain evidence="9">U-1</strain>
    </source>
</reference>
<dbReference type="PRINTS" id="PR00368">
    <property type="entry name" value="FADPNR"/>
</dbReference>
<evidence type="ECO:0000256" key="5">
    <source>
        <dbReference type="ARBA" id="ARBA00023002"/>
    </source>
</evidence>